<evidence type="ECO:0000313" key="7">
    <source>
        <dbReference type="Proteomes" id="UP000749311"/>
    </source>
</evidence>
<accession>A0ABX0SFY8</accession>
<dbReference type="CDD" id="cd09990">
    <property type="entry name" value="Agmatinase-like"/>
    <property type="match status" value="1"/>
</dbReference>
<evidence type="ECO:0000256" key="2">
    <source>
        <dbReference type="ARBA" id="ARBA00022723"/>
    </source>
</evidence>
<dbReference type="PRINTS" id="PR00116">
    <property type="entry name" value="ARGINASE"/>
</dbReference>
<reference evidence="6 7" key="1">
    <citation type="submission" date="2020-02" db="EMBL/GenBank/DDBJ databases">
        <title>Sequencing the genomes of 1000 actinobacteria strains.</title>
        <authorList>
            <person name="Klenk H.-P."/>
        </authorList>
    </citation>
    <scope>NUCLEOTIDE SEQUENCE [LARGE SCALE GENOMIC DNA]</scope>
    <source>
        <strain evidence="6 7">DSM 19609</strain>
    </source>
</reference>
<keyword evidence="2" id="KW-0479">Metal-binding</keyword>
<protein>
    <submittedName>
        <fullName evidence="6">Agmatinase</fullName>
        <ecNumber evidence="6">3.5.3.11</ecNumber>
    </submittedName>
</protein>
<dbReference type="PANTHER" id="PTHR11358:SF26">
    <property type="entry name" value="GUANIDINO ACID HYDROLASE, MITOCHONDRIAL"/>
    <property type="match status" value="1"/>
</dbReference>
<dbReference type="PROSITE" id="PS01053">
    <property type="entry name" value="ARGINASE_1"/>
    <property type="match status" value="1"/>
</dbReference>
<comment type="caution">
    <text evidence="6">The sequence shown here is derived from an EMBL/GenBank/DDBJ whole genome shotgun (WGS) entry which is preliminary data.</text>
</comment>
<dbReference type="EMBL" id="JAAMOZ010000001">
    <property type="protein sequence ID" value="NIH55671.1"/>
    <property type="molecule type" value="Genomic_DNA"/>
</dbReference>
<dbReference type="InterPro" id="IPR005925">
    <property type="entry name" value="Agmatinase-rel"/>
</dbReference>
<dbReference type="Gene3D" id="3.40.800.10">
    <property type="entry name" value="Ureohydrolase domain"/>
    <property type="match status" value="1"/>
</dbReference>
<evidence type="ECO:0000313" key="6">
    <source>
        <dbReference type="EMBL" id="NIH55671.1"/>
    </source>
</evidence>
<feature type="region of interest" description="Disordered" evidence="5">
    <location>
        <begin position="1"/>
        <end position="45"/>
    </location>
</feature>
<gene>
    <name evidence="6" type="ORF">FB473_000316</name>
</gene>
<organism evidence="6 7">
    <name type="scientific">Brooklawnia cerclae</name>
    <dbReference type="NCBI Taxonomy" id="349934"/>
    <lineage>
        <taxon>Bacteria</taxon>
        <taxon>Bacillati</taxon>
        <taxon>Actinomycetota</taxon>
        <taxon>Actinomycetes</taxon>
        <taxon>Propionibacteriales</taxon>
        <taxon>Propionibacteriaceae</taxon>
        <taxon>Brooklawnia</taxon>
    </lineage>
</organism>
<keyword evidence="3 4" id="KW-0378">Hydrolase</keyword>
<sequence>MSEHTHDHDHDHHTHELWPDGFWEQPPRLGTGLEGHGAVDDFNQGRKPGPIFVNRRAEGGFSGIQTFAKLPVCLTPEDLVAGEMDVAICGVPWDSTATGRTGTNHGPLAIRMCDYKGGYGRPHFELETHVDALEELNVCDYGDAPIKVGNTPATFEGIRKFIGTIVESDTIPIIMGGDHAITWPCATAVADHYGYGKVGIVHFDAHADTGADMPGSLASHGTPMRKLIESGAVPGKNFVQVGLRGYWPEQETLDWMDEQQMRTHFMAEIIHDGFDKVLQRAVDQALDQADHLYVSLDVDVTDPAFAPGTGTPEPGGLTSINVLTAVRRLAAEVGIVAMDVVEVSPPYDDRGQITSLLANRAIRETLTGIAMRRQGLTDPHYAHPYALGQGLDSQGNPRNQIFRDEK</sequence>
<keyword evidence="7" id="KW-1185">Reference proteome</keyword>
<evidence type="ECO:0000256" key="5">
    <source>
        <dbReference type="SAM" id="MobiDB-lite"/>
    </source>
</evidence>
<dbReference type="RefSeq" id="WP_167164204.1">
    <property type="nucleotide sequence ID" value="NZ_BAAAOO010000012.1"/>
</dbReference>
<evidence type="ECO:0000256" key="4">
    <source>
        <dbReference type="RuleBase" id="RU003684"/>
    </source>
</evidence>
<dbReference type="Proteomes" id="UP000749311">
    <property type="component" value="Unassembled WGS sequence"/>
</dbReference>
<proteinExistence type="inferred from homology"/>
<dbReference type="NCBIfam" id="TIGR01230">
    <property type="entry name" value="agmatinase"/>
    <property type="match status" value="1"/>
</dbReference>
<dbReference type="EC" id="3.5.3.11" evidence="6"/>
<name>A0ABX0SFY8_9ACTN</name>
<dbReference type="Pfam" id="PF00491">
    <property type="entry name" value="Arginase"/>
    <property type="match status" value="1"/>
</dbReference>
<dbReference type="InterPro" id="IPR023696">
    <property type="entry name" value="Ureohydrolase_dom_sf"/>
</dbReference>
<dbReference type="InterPro" id="IPR020855">
    <property type="entry name" value="Ureohydrolase_Mn_BS"/>
</dbReference>
<comment type="similarity">
    <text evidence="1">Belongs to the arginase family. Agmatinase subfamily.</text>
</comment>
<feature type="compositionally biased region" description="Basic and acidic residues" evidence="5">
    <location>
        <begin position="1"/>
        <end position="18"/>
    </location>
</feature>
<evidence type="ECO:0000256" key="1">
    <source>
        <dbReference type="ARBA" id="ARBA00009227"/>
    </source>
</evidence>
<dbReference type="InterPro" id="IPR006035">
    <property type="entry name" value="Ureohydrolase"/>
</dbReference>
<dbReference type="PROSITE" id="PS51409">
    <property type="entry name" value="ARGINASE_2"/>
    <property type="match status" value="1"/>
</dbReference>
<dbReference type="PANTHER" id="PTHR11358">
    <property type="entry name" value="ARGINASE/AGMATINASE"/>
    <property type="match status" value="1"/>
</dbReference>
<evidence type="ECO:0000256" key="3">
    <source>
        <dbReference type="ARBA" id="ARBA00022801"/>
    </source>
</evidence>
<dbReference type="GO" id="GO:0008783">
    <property type="term" value="F:agmatinase activity"/>
    <property type="evidence" value="ECO:0007669"/>
    <property type="project" value="UniProtKB-EC"/>
</dbReference>
<dbReference type="SUPFAM" id="SSF52768">
    <property type="entry name" value="Arginase/deacetylase"/>
    <property type="match status" value="1"/>
</dbReference>
<feature type="region of interest" description="Disordered" evidence="5">
    <location>
        <begin position="387"/>
        <end position="406"/>
    </location>
</feature>